<dbReference type="Gene3D" id="3.90.1150.10">
    <property type="entry name" value="Aspartate Aminotransferase, domain 1"/>
    <property type="match status" value="1"/>
</dbReference>
<evidence type="ECO:0000313" key="4">
    <source>
        <dbReference type="Proteomes" id="UP000267096"/>
    </source>
</evidence>
<sequence>MKKVFLQLESAEIWKPDLQHLFHYPKHGGYDRTKEALIPYIETFFGAKVAKENLIFSASCTALYDMLAFCICDPGGIILVILTIQKWKSKNCKEHSMKMCLRHNLYVIIDEIFASSIHCNEEKFDSVLKFRKSLNKFENIIWIWGLSKDLCMPGAKLAVTHCENKKILECLERLEIFQPSAPVVQDFFVNLFSDLGKFFVQLINWLKSFQKRNVERLREHYELTKMALDKMGIPLVPATAGFFVYCNFSEYLSEDTFTAEVDFYRKLCDEGVYLSLGRYFADPKPGWMRLVFSVDKPQLLEGPLPLLLMILHI</sequence>
<evidence type="ECO:0000313" key="5">
    <source>
        <dbReference type="WBParaSite" id="ASIM_0001465301-mRNA-1"/>
    </source>
</evidence>
<accession>A0A0M3K1B4</accession>
<proteinExistence type="predicted"/>
<name>A0A0M3K1B4_ANISI</name>
<dbReference type="InterPro" id="IPR004839">
    <property type="entry name" value="Aminotransferase_I/II_large"/>
</dbReference>
<evidence type="ECO:0000313" key="3">
    <source>
        <dbReference type="EMBL" id="VDK51342.1"/>
    </source>
</evidence>
<dbReference type="GO" id="GO:0030170">
    <property type="term" value="F:pyridoxal phosphate binding"/>
    <property type="evidence" value="ECO:0007669"/>
    <property type="project" value="InterPro"/>
</dbReference>
<evidence type="ECO:0000256" key="1">
    <source>
        <dbReference type="ARBA" id="ARBA00022898"/>
    </source>
</evidence>
<dbReference type="OrthoDB" id="5832950at2759"/>
<feature type="domain" description="Aminotransferase class I/classII large" evidence="2">
    <location>
        <begin position="98"/>
        <end position="299"/>
    </location>
</feature>
<dbReference type="InterPro" id="IPR015422">
    <property type="entry name" value="PyrdxlP-dep_Trfase_small"/>
</dbReference>
<dbReference type="PANTHER" id="PTHR43795:SF39">
    <property type="entry name" value="AMINOTRANSFERASE CLASS I_CLASSII DOMAIN-CONTAINING PROTEIN"/>
    <property type="match status" value="1"/>
</dbReference>
<dbReference type="EMBL" id="UYRR01031601">
    <property type="protein sequence ID" value="VDK51342.1"/>
    <property type="molecule type" value="Genomic_DNA"/>
</dbReference>
<reference evidence="5" key="1">
    <citation type="submission" date="2017-02" db="UniProtKB">
        <authorList>
            <consortium name="WormBaseParasite"/>
        </authorList>
    </citation>
    <scope>IDENTIFICATION</scope>
</reference>
<dbReference type="WBParaSite" id="ASIM_0001465301-mRNA-1">
    <property type="protein sequence ID" value="ASIM_0001465301-mRNA-1"/>
    <property type="gene ID" value="ASIM_0001465301"/>
</dbReference>
<gene>
    <name evidence="3" type="ORF">ASIM_LOCUS14063</name>
</gene>
<reference evidence="3 4" key="2">
    <citation type="submission" date="2018-11" db="EMBL/GenBank/DDBJ databases">
        <authorList>
            <consortium name="Pathogen Informatics"/>
        </authorList>
    </citation>
    <scope>NUCLEOTIDE SEQUENCE [LARGE SCALE GENOMIC DNA]</scope>
</reference>
<dbReference type="AlphaFoldDB" id="A0A0M3K1B4"/>
<keyword evidence="1" id="KW-0663">Pyridoxal phosphate</keyword>
<organism evidence="5">
    <name type="scientific">Anisakis simplex</name>
    <name type="common">Herring worm</name>
    <dbReference type="NCBI Taxonomy" id="6269"/>
    <lineage>
        <taxon>Eukaryota</taxon>
        <taxon>Metazoa</taxon>
        <taxon>Ecdysozoa</taxon>
        <taxon>Nematoda</taxon>
        <taxon>Chromadorea</taxon>
        <taxon>Rhabditida</taxon>
        <taxon>Spirurina</taxon>
        <taxon>Ascaridomorpha</taxon>
        <taxon>Ascaridoidea</taxon>
        <taxon>Anisakidae</taxon>
        <taxon>Anisakis</taxon>
        <taxon>Anisakis simplex complex</taxon>
    </lineage>
</organism>
<dbReference type="GO" id="GO:0006520">
    <property type="term" value="P:amino acid metabolic process"/>
    <property type="evidence" value="ECO:0007669"/>
    <property type="project" value="TreeGrafter"/>
</dbReference>
<protein>
    <submittedName>
        <fullName evidence="5">Aminotran_1_2 domain-containing protein</fullName>
    </submittedName>
</protein>
<dbReference type="PANTHER" id="PTHR43795">
    <property type="entry name" value="BIFUNCTIONAL ASPARTATE AMINOTRANSFERASE AND GLUTAMATE/ASPARTATE-PREPHENATE AMINOTRANSFERASE-RELATED"/>
    <property type="match status" value="1"/>
</dbReference>
<keyword evidence="4" id="KW-1185">Reference proteome</keyword>
<evidence type="ECO:0000259" key="2">
    <source>
        <dbReference type="Pfam" id="PF00155"/>
    </source>
</evidence>
<dbReference type="GO" id="GO:0008483">
    <property type="term" value="F:transaminase activity"/>
    <property type="evidence" value="ECO:0007669"/>
    <property type="project" value="TreeGrafter"/>
</dbReference>
<dbReference type="InterPro" id="IPR015421">
    <property type="entry name" value="PyrdxlP-dep_Trfase_major"/>
</dbReference>
<dbReference type="SUPFAM" id="SSF53383">
    <property type="entry name" value="PLP-dependent transferases"/>
    <property type="match status" value="1"/>
</dbReference>
<dbReference type="Proteomes" id="UP000267096">
    <property type="component" value="Unassembled WGS sequence"/>
</dbReference>
<dbReference type="InterPro" id="IPR050478">
    <property type="entry name" value="Ethylene_sulfur-biosynth"/>
</dbReference>
<dbReference type="Pfam" id="PF00155">
    <property type="entry name" value="Aminotran_1_2"/>
    <property type="match status" value="1"/>
</dbReference>
<dbReference type="InterPro" id="IPR015424">
    <property type="entry name" value="PyrdxlP-dep_Trfase"/>
</dbReference>
<dbReference type="Gene3D" id="3.40.640.10">
    <property type="entry name" value="Type I PLP-dependent aspartate aminotransferase-like (Major domain)"/>
    <property type="match status" value="2"/>
</dbReference>